<dbReference type="SUPFAM" id="SSF52343">
    <property type="entry name" value="Ferredoxin reductase-like, C-terminal NADP-linked domain"/>
    <property type="match status" value="1"/>
</dbReference>
<dbReference type="GO" id="GO:0051537">
    <property type="term" value="F:2 iron, 2 sulfur cluster binding"/>
    <property type="evidence" value="ECO:0007669"/>
    <property type="project" value="UniProtKB-KW"/>
</dbReference>
<keyword evidence="2" id="KW-0285">Flavoprotein</keyword>
<evidence type="ECO:0000313" key="10">
    <source>
        <dbReference type="Proteomes" id="UP000192775"/>
    </source>
</evidence>
<dbReference type="STRING" id="1619308.B5808_15490"/>
<organism evidence="9 10">
    <name type="scientific">Cnuibacter physcomitrellae</name>
    <dbReference type="NCBI Taxonomy" id="1619308"/>
    <lineage>
        <taxon>Bacteria</taxon>
        <taxon>Bacillati</taxon>
        <taxon>Actinomycetota</taxon>
        <taxon>Actinomycetes</taxon>
        <taxon>Micrococcales</taxon>
        <taxon>Microbacteriaceae</taxon>
        <taxon>Cnuibacter</taxon>
    </lineage>
</organism>
<evidence type="ECO:0000256" key="2">
    <source>
        <dbReference type="ARBA" id="ARBA00022630"/>
    </source>
</evidence>
<dbReference type="RefSeq" id="WP_085020599.1">
    <property type="nucleotide sequence ID" value="NZ_BMHD01000001.1"/>
</dbReference>
<evidence type="ECO:0000256" key="8">
    <source>
        <dbReference type="ARBA" id="ARBA00023014"/>
    </source>
</evidence>
<dbReference type="InterPro" id="IPR039261">
    <property type="entry name" value="FNR_nucleotide-bd"/>
</dbReference>
<evidence type="ECO:0000256" key="3">
    <source>
        <dbReference type="ARBA" id="ARBA00022714"/>
    </source>
</evidence>
<sequence length="509" mass="54044">MRDLKARLDTLVGRVTMYRQMTIVLAALVVVAFVASAVGQLFYTPLELALSLVALLVSTVVTGWVIARIVRTKAHVESSVITALIAFFVFIPVGDVSGLLVLVLAGAIASASKYVVAWRERHILNPVAVAAIVITATALGVAGWWIANPVMLPFVAVGAFLILWRNRRLSVGVTFLALATVILTVRFVLVGMGVGDSLALAYTSFPLVFLAGFMLSEPLTLPPRRWQQLLVAAIVAVLFSVPYQIGPVYSSPEIALAVGNVVAFAFGQRGALRLALVGSRRLTPTSTEYTFEARRPVRFRAGQYLELALPHHGVDSRGTRRAFSLTSSPSDPRRVSIGVRHAVDGTRSSSYKTALASLRPGTKLRATWVGGDFVLPSDASTPLVLVAGGIGITPFVSQLADRSTGGSTPSDAVLVYAVSSPDELAYADELAAAGIRVLVTGPTTTDGLPPSWEHLGPGRISSERLAAAIPDLASRHGYVSGSPGFVDHVTGELRRAGARRLRTDAFAGY</sequence>
<keyword evidence="6" id="KW-0560">Oxidoreductase</keyword>
<evidence type="ECO:0000256" key="5">
    <source>
        <dbReference type="ARBA" id="ARBA00022827"/>
    </source>
</evidence>
<dbReference type="Gene3D" id="3.40.50.80">
    <property type="entry name" value="Nucleotide-binding domain of ferredoxin-NADP reductase (FNR) module"/>
    <property type="match status" value="1"/>
</dbReference>
<evidence type="ECO:0000256" key="7">
    <source>
        <dbReference type="ARBA" id="ARBA00023004"/>
    </source>
</evidence>
<reference evidence="9 10" key="1">
    <citation type="submission" date="2017-04" db="EMBL/GenBank/DDBJ databases">
        <authorList>
            <person name="Afonso C.L."/>
            <person name="Miller P.J."/>
            <person name="Scott M.A."/>
            <person name="Spackman E."/>
            <person name="Goraichik I."/>
            <person name="Dimitrov K.M."/>
            <person name="Suarez D.L."/>
            <person name="Swayne D.E."/>
        </authorList>
    </citation>
    <scope>NUCLEOTIDE SEQUENCE [LARGE SCALE GENOMIC DNA]</scope>
    <source>
        <strain evidence="10">XA(T)</strain>
    </source>
</reference>
<keyword evidence="5" id="KW-0274">FAD</keyword>
<dbReference type="Proteomes" id="UP000192775">
    <property type="component" value="Chromosome"/>
</dbReference>
<dbReference type="InterPro" id="IPR017927">
    <property type="entry name" value="FAD-bd_FR_type"/>
</dbReference>
<comment type="cofactor">
    <cofactor evidence="1">
        <name>FAD</name>
        <dbReference type="ChEBI" id="CHEBI:57692"/>
    </cofactor>
</comment>
<evidence type="ECO:0000256" key="6">
    <source>
        <dbReference type="ARBA" id="ARBA00023002"/>
    </source>
</evidence>
<keyword evidence="8" id="KW-0411">Iron-sulfur</keyword>
<name>A0A1X9LRA4_9MICO</name>
<dbReference type="CDD" id="cd00322">
    <property type="entry name" value="FNR_like"/>
    <property type="match status" value="1"/>
</dbReference>
<dbReference type="KEGG" id="cphy:B5808_15490"/>
<proteinExistence type="predicted"/>
<dbReference type="SUPFAM" id="SSF63380">
    <property type="entry name" value="Riboflavin synthase domain-like"/>
    <property type="match status" value="1"/>
</dbReference>
<gene>
    <name evidence="9" type="ORF">B5808_15490</name>
</gene>
<keyword evidence="4" id="KW-0479">Metal-binding</keyword>
<dbReference type="GO" id="GO:0046872">
    <property type="term" value="F:metal ion binding"/>
    <property type="evidence" value="ECO:0007669"/>
    <property type="project" value="UniProtKB-KW"/>
</dbReference>
<dbReference type="AlphaFoldDB" id="A0A1X9LRA4"/>
<keyword evidence="10" id="KW-1185">Reference proteome</keyword>
<dbReference type="PANTHER" id="PTHR47354:SF6">
    <property type="entry name" value="NADH OXIDOREDUCTASE HCR"/>
    <property type="match status" value="1"/>
</dbReference>
<dbReference type="InterPro" id="IPR050415">
    <property type="entry name" value="MRET"/>
</dbReference>
<dbReference type="PRINTS" id="PR00410">
    <property type="entry name" value="PHEHYDRXLASE"/>
</dbReference>
<dbReference type="Pfam" id="PF00175">
    <property type="entry name" value="NAD_binding_1"/>
    <property type="match status" value="1"/>
</dbReference>
<keyword evidence="7" id="KW-0408">Iron</keyword>
<dbReference type="PROSITE" id="PS51384">
    <property type="entry name" value="FAD_FR"/>
    <property type="match status" value="1"/>
</dbReference>
<dbReference type="InterPro" id="IPR001433">
    <property type="entry name" value="OxRdtase_FAD/NAD-bd"/>
</dbReference>
<dbReference type="PANTHER" id="PTHR47354">
    <property type="entry name" value="NADH OXIDOREDUCTASE HCR"/>
    <property type="match status" value="1"/>
</dbReference>
<dbReference type="GO" id="GO:0016491">
    <property type="term" value="F:oxidoreductase activity"/>
    <property type="evidence" value="ECO:0007669"/>
    <property type="project" value="UniProtKB-KW"/>
</dbReference>
<dbReference type="InterPro" id="IPR017938">
    <property type="entry name" value="Riboflavin_synthase-like_b-brl"/>
</dbReference>
<accession>A0A1X9LRA4</accession>
<protein>
    <submittedName>
        <fullName evidence="9">Uncharacterized protein</fullName>
    </submittedName>
</protein>
<evidence type="ECO:0000256" key="4">
    <source>
        <dbReference type="ARBA" id="ARBA00022723"/>
    </source>
</evidence>
<keyword evidence="3" id="KW-0001">2Fe-2S</keyword>
<evidence type="ECO:0000313" key="9">
    <source>
        <dbReference type="EMBL" id="ARJ06461.1"/>
    </source>
</evidence>
<dbReference type="Gene3D" id="2.40.30.10">
    <property type="entry name" value="Translation factors"/>
    <property type="match status" value="1"/>
</dbReference>
<dbReference type="EMBL" id="CP020715">
    <property type="protein sequence ID" value="ARJ06461.1"/>
    <property type="molecule type" value="Genomic_DNA"/>
</dbReference>
<evidence type="ECO:0000256" key="1">
    <source>
        <dbReference type="ARBA" id="ARBA00001974"/>
    </source>
</evidence>